<sequence length="224" mass="25406">MTKSTYKILFIGNSHTYYNDMAYMLQYLSEQSDSSHRIEPVMIAHPGKSLGEHKVEPEIRFNILYGNYDFIVLQQVAHPFKGGKEALIRDGKEIYEFIKQTQATPITYMTWAEKDKPENQKPMTEAYIEFAKEIHGLLCPVGMAWQNAIASNPDLELYDADYEHANPVGSYLVACTFYSAILKKSPLGLPNVIKVNGKVLHEIPAKEAEFIQKVVWNTVTGIGK</sequence>
<name>A0A1V4ICC5_9CLOT</name>
<comment type="caution">
    <text evidence="1">The sequence shown here is derived from an EMBL/GenBank/DDBJ whole genome shotgun (WGS) entry which is preliminary data.</text>
</comment>
<evidence type="ECO:0000313" key="2">
    <source>
        <dbReference type="Proteomes" id="UP000190080"/>
    </source>
</evidence>
<keyword evidence="2" id="KW-1185">Reference proteome</keyword>
<dbReference type="EMBL" id="MZGV01000079">
    <property type="protein sequence ID" value="OPJ57583.1"/>
    <property type="molecule type" value="Genomic_DNA"/>
</dbReference>
<proteinExistence type="predicted"/>
<dbReference type="Proteomes" id="UP000190080">
    <property type="component" value="Unassembled WGS sequence"/>
</dbReference>
<dbReference type="RefSeq" id="WP_079427907.1">
    <property type="nucleotide sequence ID" value="NZ_MZGV01000079.1"/>
</dbReference>
<gene>
    <name evidence="1" type="ORF">CLORY_40400</name>
</gene>
<dbReference type="STRING" id="1450648.CLORY_40400"/>
<dbReference type="Gene3D" id="3.40.50.1110">
    <property type="entry name" value="SGNH hydrolase"/>
    <property type="match status" value="1"/>
</dbReference>
<accession>A0A1V4ICC5</accession>
<dbReference type="AlphaFoldDB" id="A0A1V4ICC5"/>
<dbReference type="SUPFAM" id="SSF52266">
    <property type="entry name" value="SGNH hydrolase"/>
    <property type="match status" value="1"/>
</dbReference>
<evidence type="ECO:0000313" key="1">
    <source>
        <dbReference type="EMBL" id="OPJ57583.1"/>
    </source>
</evidence>
<reference evidence="1 2" key="1">
    <citation type="submission" date="2017-03" db="EMBL/GenBank/DDBJ databases">
        <title>Genome sequence of Clostridium oryzae DSM 28571.</title>
        <authorList>
            <person name="Poehlein A."/>
            <person name="Daniel R."/>
        </authorList>
    </citation>
    <scope>NUCLEOTIDE SEQUENCE [LARGE SCALE GENOMIC DNA]</scope>
    <source>
        <strain evidence="1 2">DSM 28571</strain>
    </source>
</reference>
<dbReference type="OrthoDB" id="7443339at2"/>
<dbReference type="InterPro" id="IPR036514">
    <property type="entry name" value="SGNH_hydro_sf"/>
</dbReference>
<evidence type="ECO:0008006" key="3">
    <source>
        <dbReference type="Google" id="ProtNLM"/>
    </source>
</evidence>
<protein>
    <recommendedName>
        <fullName evidence="3">SGNH hydrolase-type esterase domain-containing protein</fullName>
    </recommendedName>
</protein>
<organism evidence="1 2">
    <name type="scientific">Clostridium oryzae</name>
    <dbReference type="NCBI Taxonomy" id="1450648"/>
    <lineage>
        <taxon>Bacteria</taxon>
        <taxon>Bacillati</taxon>
        <taxon>Bacillota</taxon>
        <taxon>Clostridia</taxon>
        <taxon>Eubacteriales</taxon>
        <taxon>Clostridiaceae</taxon>
        <taxon>Clostridium</taxon>
    </lineage>
</organism>